<evidence type="ECO:0000313" key="2">
    <source>
        <dbReference type="Proteomes" id="UP000595046"/>
    </source>
</evidence>
<sequence>MPERTTGRFTFANWEESAVGTKSGTNPRLARASVTNTFSGGVEAADTTCEYAVAYVSETAGTFTGMELLAGQLDGRKGTFVLEERGWFDADGTVHCTFEVVAGSGTGDLKGLRGTGNYTARQGETSYPYTFDYDLDGPESQA</sequence>
<reference evidence="2" key="1">
    <citation type="submission" date="2020-02" db="EMBL/GenBank/DDBJ databases">
        <title>Streptomyces sp. ASO4wet.</title>
        <authorList>
            <person name="Risdian C."/>
            <person name="Landwehr W."/>
            <person name="Schupp P."/>
            <person name="Wink J."/>
        </authorList>
    </citation>
    <scope>NUCLEOTIDE SEQUENCE [LARGE SCALE GENOMIC DNA]</scope>
    <source>
        <strain evidence="2">ASO4wet</strain>
    </source>
</reference>
<dbReference type="EMBL" id="CP048882">
    <property type="protein sequence ID" value="QPP05851.1"/>
    <property type="molecule type" value="Genomic_DNA"/>
</dbReference>
<dbReference type="KEGG" id="sbat:G4Z16_04925"/>
<dbReference type="InterPro" id="IPR021607">
    <property type="entry name" value="DUF3224"/>
</dbReference>
<dbReference type="Pfam" id="PF11528">
    <property type="entry name" value="DUF3224"/>
    <property type="match status" value="1"/>
</dbReference>
<dbReference type="Proteomes" id="UP000595046">
    <property type="component" value="Chromosome"/>
</dbReference>
<organism evidence="1 2">
    <name type="scientific">Streptomyces bathyalis</name>
    <dbReference type="NCBI Taxonomy" id="2710756"/>
    <lineage>
        <taxon>Bacteria</taxon>
        <taxon>Bacillati</taxon>
        <taxon>Actinomycetota</taxon>
        <taxon>Actinomycetes</taxon>
        <taxon>Kitasatosporales</taxon>
        <taxon>Streptomycetaceae</taxon>
        <taxon>Streptomyces</taxon>
    </lineage>
</organism>
<dbReference type="AlphaFoldDB" id="A0A7T1T3S6"/>
<keyword evidence="2" id="KW-1185">Reference proteome</keyword>
<name>A0A7T1T3S6_9ACTN</name>
<gene>
    <name evidence="1" type="ORF">G4Z16_04925</name>
</gene>
<dbReference type="SUPFAM" id="SSF159238">
    <property type="entry name" value="SO1590-like"/>
    <property type="match status" value="1"/>
</dbReference>
<dbReference type="InterPro" id="IPR023159">
    <property type="entry name" value="SO1590-like_sf"/>
</dbReference>
<dbReference type="RefSeq" id="WP_197349371.1">
    <property type="nucleotide sequence ID" value="NZ_CP048882.1"/>
</dbReference>
<evidence type="ECO:0000313" key="1">
    <source>
        <dbReference type="EMBL" id="QPP05851.1"/>
    </source>
</evidence>
<dbReference type="Gene3D" id="2.40.350.10">
    <property type="entry name" value="SO1590-like"/>
    <property type="match status" value="1"/>
</dbReference>
<accession>A0A7T1T3S6</accession>
<protein>
    <submittedName>
        <fullName evidence="1">DUF3224 domain-containing protein</fullName>
    </submittedName>
</protein>
<proteinExistence type="predicted"/>